<feature type="signal peptide" evidence="2">
    <location>
        <begin position="1"/>
        <end position="18"/>
    </location>
</feature>
<gene>
    <name evidence="4" type="ORF">BOKJ2_LOCUS1282</name>
</gene>
<feature type="compositionally biased region" description="Basic residues" evidence="1">
    <location>
        <begin position="402"/>
        <end position="415"/>
    </location>
</feature>
<feature type="compositionally biased region" description="Polar residues" evidence="1">
    <location>
        <begin position="448"/>
        <end position="466"/>
    </location>
</feature>
<feature type="compositionally biased region" description="Low complexity" evidence="1">
    <location>
        <begin position="474"/>
        <end position="513"/>
    </location>
</feature>
<dbReference type="InterPro" id="IPR045266">
    <property type="entry name" value="DOH_DOMON"/>
</dbReference>
<evidence type="ECO:0000256" key="1">
    <source>
        <dbReference type="SAM" id="MobiDB-lite"/>
    </source>
</evidence>
<feature type="region of interest" description="Disordered" evidence="1">
    <location>
        <begin position="366"/>
        <end position="513"/>
    </location>
</feature>
<dbReference type="EMBL" id="CAJFCW020000001">
    <property type="protein sequence ID" value="CAG9082419.1"/>
    <property type="molecule type" value="Genomic_DNA"/>
</dbReference>
<accession>A0A811JTD8</accession>
<dbReference type="PANTHER" id="PTHR36516:SF5">
    <property type="entry name" value="DOMON DOMAIN-CONTAINING PROTEIN"/>
    <property type="match status" value="1"/>
</dbReference>
<feature type="domain" description="DOMON" evidence="3">
    <location>
        <begin position="212"/>
        <end position="331"/>
    </location>
</feature>
<dbReference type="Pfam" id="PF03351">
    <property type="entry name" value="DOMON"/>
    <property type="match status" value="2"/>
</dbReference>
<dbReference type="SMART" id="SM00664">
    <property type="entry name" value="DoH"/>
    <property type="match status" value="2"/>
</dbReference>
<comment type="caution">
    <text evidence="4">The sequence shown here is derived from an EMBL/GenBank/DDBJ whole genome shotgun (WGS) entry which is preliminary data.</text>
</comment>
<reference evidence="4" key="1">
    <citation type="submission" date="2020-09" db="EMBL/GenBank/DDBJ databases">
        <authorList>
            <person name="Kikuchi T."/>
        </authorList>
    </citation>
    <scope>NUCLEOTIDE SEQUENCE</scope>
    <source>
        <strain evidence="4">SH1</strain>
    </source>
</reference>
<keyword evidence="2" id="KW-0732">Signal</keyword>
<dbReference type="SUPFAM" id="SSF49344">
    <property type="entry name" value="CBD9-like"/>
    <property type="match status" value="1"/>
</dbReference>
<name>A0A811JTD8_9BILA</name>
<organism evidence="4 5">
    <name type="scientific">Bursaphelenchus okinawaensis</name>
    <dbReference type="NCBI Taxonomy" id="465554"/>
    <lineage>
        <taxon>Eukaryota</taxon>
        <taxon>Metazoa</taxon>
        <taxon>Ecdysozoa</taxon>
        <taxon>Nematoda</taxon>
        <taxon>Chromadorea</taxon>
        <taxon>Rhabditida</taxon>
        <taxon>Tylenchina</taxon>
        <taxon>Tylenchomorpha</taxon>
        <taxon>Aphelenchoidea</taxon>
        <taxon>Aphelenchoididae</taxon>
        <taxon>Bursaphelenchus</taxon>
    </lineage>
</organism>
<feature type="domain" description="DOMON" evidence="3">
    <location>
        <begin position="29"/>
        <end position="147"/>
    </location>
</feature>
<dbReference type="PANTHER" id="PTHR36516">
    <property type="entry name" value="PROTEIN CBG04168-RELATED"/>
    <property type="match status" value="1"/>
</dbReference>
<feature type="compositionally biased region" description="Basic residues" evidence="1">
    <location>
        <begin position="366"/>
        <end position="376"/>
    </location>
</feature>
<dbReference type="PROSITE" id="PS50836">
    <property type="entry name" value="DOMON"/>
    <property type="match status" value="2"/>
</dbReference>
<dbReference type="AlphaFoldDB" id="A0A811JTD8"/>
<feature type="chain" id="PRO_5036220780" description="DOMON domain-containing protein" evidence="2">
    <location>
        <begin position="19"/>
        <end position="598"/>
    </location>
</feature>
<evidence type="ECO:0000256" key="2">
    <source>
        <dbReference type="SAM" id="SignalP"/>
    </source>
</evidence>
<evidence type="ECO:0000313" key="5">
    <source>
        <dbReference type="Proteomes" id="UP000614601"/>
    </source>
</evidence>
<keyword evidence="5" id="KW-1185">Reference proteome</keyword>
<sequence length="598" mass="66289">MATRWWIVISSLLLGTVAFDREFCHFSSPNYNLEWAYESTSKTIVFVLKVNSTMPRYWTGVGFSGKKGPIDFVGVLVRDQQVVLADAYLNETGILYTDVLGNVQTIGYDYDGHQLVAKFARPILSDDVKSDQQLDECTTFLLPQKPGVIPTSGIKPNLEEFNKVAVCDIQQHCHISINKKEPKESQVAKEDVRFAKSVDISGTGDPCGFVGHDYMVNWTYDKADDKVNFVYRFPSKKGKYWSALGIGDNMSDMDIAVLFLEDGDVKKIGDYFSSGYGVPDEDSTQDWSLDSSKKVESNLEIHFSRKVVTEDPDKDRPMDDCVLFQFGVNSGKYAPGYKIRKHDGWPDLYKACNLRDNCAAIQIEKRKSKNKKQKAKKEKEEEEETTTPVIGENSDQEDTNVHKKGKGNKKQKNKAKKADDNDNIESSGQEEVEGSGQDELTTPEELKTSTILTTVEATTENVPTTSEAKKEEPTTVATSATTSASDATTTELEASSTTSEAKTTSEAQSTASVASEATTAAALSSGKKDTCNPNKQDLNVCEGYMNNYLAQVKEWAERHDETIEQQYGKACALLSAVPHVPTLCCHVFQKVCEKQISS</sequence>
<dbReference type="Proteomes" id="UP000614601">
    <property type="component" value="Unassembled WGS sequence"/>
</dbReference>
<proteinExistence type="predicted"/>
<evidence type="ECO:0000259" key="3">
    <source>
        <dbReference type="PROSITE" id="PS50836"/>
    </source>
</evidence>
<dbReference type="EMBL" id="CAJFDH010000001">
    <property type="protein sequence ID" value="CAD5206598.1"/>
    <property type="molecule type" value="Genomic_DNA"/>
</dbReference>
<dbReference type="OrthoDB" id="5877761at2759"/>
<dbReference type="Proteomes" id="UP000783686">
    <property type="component" value="Unassembled WGS sequence"/>
</dbReference>
<protein>
    <recommendedName>
        <fullName evidence="3">DOMON domain-containing protein</fullName>
    </recommendedName>
</protein>
<evidence type="ECO:0000313" key="4">
    <source>
        <dbReference type="EMBL" id="CAD5206598.1"/>
    </source>
</evidence>
<dbReference type="InterPro" id="IPR005018">
    <property type="entry name" value="DOMON_domain"/>
</dbReference>
<dbReference type="CDD" id="cd09631">
    <property type="entry name" value="DOMON_DOH"/>
    <property type="match status" value="2"/>
</dbReference>